<name>F6W768_CIOIN</name>
<dbReference type="PRINTS" id="PR00376">
    <property type="entry name" value="IL1BCENZYME"/>
</dbReference>
<keyword evidence="3" id="KW-0053">Apoptosis</keyword>
<dbReference type="Pfam" id="PF00656">
    <property type="entry name" value="Peptidase_C14"/>
    <property type="match status" value="1"/>
</dbReference>
<dbReference type="GO" id="GO:0005737">
    <property type="term" value="C:cytoplasm"/>
    <property type="evidence" value="ECO:0000318"/>
    <property type="project" value="GO_Central"/>
</dbReference>
<proteinExistence type="inferred from homology"/>
<dbReference type="SUPFAM" id="SSF52129">
    <property type="entry name" value="Caspase-like"/>
    <property type="match status" value="1"/>
</dbReference>
<evidence type="ECO:0000313" key="8">
    <source>
        <dbReference type="Ensembl" id="ENSCINP00000002830.3"/>
    </source>
</evidence>
<dbReference type="InterPro" id="IPR002138">
    <property type="entry name" value="Pept_C14_p10"/>
</dbReference>
<dbReference type="InterPro" id="IPR029030">
    <property type="entry name" value="Caspase-like_dom_sf"/>
</dbReference>
<dbReference type="FunFam" id="3.30.70.1470:FF:000001">
    <property type="entry name" value="Putative caspase-2"/>
    <property type="match status" value="1"/>
</dbReference>
<dbReference type="InterPro" id="IPR011600">
    <property type="entry name" value="Pept_C14_caspase"/>
</dbReference>
<evidence type="ECO:0000259" key="7">
    <source>
        <dbReference type="PROSITE" id="PS50208"/>
    </source>
</evidence>
<evidence type="ECO:0008006" key="10">
    <source>
        <dbReference type="Google" id="ProtNLM"/>
    </source>
</evidence>
<dbReference type="HOGENOM" id="CLU_707786_0_0_1"/>
<dbReference type="InParanoid" id="F6W768"/>
<reference evidence="8" key="2">
    <citation type="journal article" date="2008" name="Genome Biol.">
        <title>Improved genome assembly and evidence-based global gene model set for the chordate Ciona intestinalis: new insight into intron and operon populations.</title>
        <authorList>
            <person name="Satou Y."/>
            <person name="Mineta K."/>
            <person name="Ogasawara M."/>
            <person name="Sasakura Y."/>
            <person name="Shoguchi E."/>
            <person name="Ueno K."/>
            <person name="Yamada L."/>
            <person name="Matsumoto J."/>
            <person name="Wasserscheid J."/>
            <person name="Dewar K."/>
            <person name="Wiley G.B."/>
            <person name="Macmil S.L."/>
            <person name="Roe B.A."/>
            <person name="Zeller R.W."/>
            <person name="Hastings K.E."/>
            <person name="Lemaire P."/>
            <person name="Lindquist E."/>
            <person name="Endo T."/>
            <person name="Hotta K."/>
            <person name="Inaba K."/>
        </authorList>
    </citation>
    <scope>NUCLEOTIDE SEQUENCE [LARGE SCALE GENOMIC DNA]</scope>
    <source>
        <strain evidence="8">wild type</strain>
    </source>
</reference>
<accession>F6W768</accession>
<reference evidence="9" key="1">
    <citation type="journal article" date="2002" name="Science">
        <title>The draft genome of Ciona intestinalis: insights into chordate and vertebrate origins.</title>
        <authorList>
            <person name="Dehal P."/>
            <person name="Satou Y."/>
            <person name="Campbell R.K."/>
            <person name="Chapman J."/>
            <person name="Degnan B."/>
            <person name="De Tomaso A."/>
            <person name="Davidson B."/>
            <person name="Di Gregorio A."/>
            <person name="Gelpke M."/>
            <person name="Goodstein D.M."/>
            <person name="Harafuji N."/>
            <person name="Hastings K.E."/>
            <person name="Ho I."/>
            <person name="Hotta K."/>
            <person name="Huang W."/>
            <person name="Kawashima T."/>
            <person name="Lemaire P."/>
            <person name="Martinez D."/>
            <person name="Meinertzhagen I.A."/>
            <person name="Necula S."/>
            <person name="Nonaka M."/>
            <person name="Putnam N."/>
            <person name="Rash S."/>
            <person name="Saiga H."/>
            <person name="Satake M."/>
            <person name="Terry A."/>
            <person name="Yamada L."/>
            <person name="Wang H.G."/>
            <person name="Awazu S."/>
            <person name="Azumi K."/>
            <person name="Boore J."/>
            <person name="Branno M."/>
            <person name="Chin-Bow S."/>
            <person name="DeSantis R."/>
            <person name="Doyle S."/>
            <person name="Francino P."/>
            <person name="Keys D.N."/>
            <person name="Haga S."/>
            <person name="Hayashi H."/>
            <person name="Hino K."/>
            <person name="Imai K.S."/>
            <person name="Inaba K."/>
            <person name="Kano S."/>
            <person name="Kobayashi K."/>
            <person name="Kobayashi M."/>
            <person name="Lee B.I."/>
            <person name="Makabe K.W."/>
            <person name="Manohar C."/>
            <person name="Matassi G."/>
            <person name="Medina M."/>
            <person name="Mochizuki Y."/>
            <person name="Mount S."/>
            <person name="Morishita T."/>
            <person name="Miura S."/>
            <person name="Nakayama A."/>
            <person name="Nishizaka S."/>
            <person name="Nomoto H."/>
            <person name="Ohta F."/>
            <person name="Oishi K."/>
            <person name="Rigoutsos I."/>
            <person name="Sano M."/>
            <person name="Sasaki A."/>
            <person name="Sasakura Y."/>
            <person name="Shoguchi E."/>
            <person name="Shin-i T."/>
            <person name="Spagnuolo A."/>
            <person name="Stainier D."/>
            <person name="Suzuki M.M."/>
            <person name="Tassy O."/>
            <person name="Takatori N."/>
            <person name="Tokuoka M."/>
            <person name="Yagi K."/>
            <person name="Yoshizaki F."/>
            <person name="Wada S."/>
            <person name="Zhang C."/>
            <person name="Hyatt P.D."/>
            <person name="Larimer F."/>
            <person name="Detter C."/>
            <person name="Doggett N."/>
            <person name="Glavina T."/>
            <person name="Hawkins T."/>
            <person name="Richardson P."/>
            <person name="Lucas S."/>
            <person name="Kohara Y."/>
            <person name="Levine M."/>
            <person name="Satoh N."/>
            <person name="Rokhsar D.S."/>
        </authorList>
    </citation>
    <scope>NUCLEOTIDE SEQUENCE [LARGE SCALE GENOMIC DNA]</scope>
</reference>
<dbReference type="PANTHER" id="PTHR47901:SF8">
    <property type="entry name" value="CASPASE-3"/>
    <property type="match status" value="1"/>
</dbReference>
<dbReference type="InterPro" id="IPR001309">
    <property type="entry name" value="Pept_C14_p20"/>
</dbReference>
<organism evidence="8 9">
    <name type="scientific">Ciona intestinalis</name>
    <name type="common">Transparent sea squirt</name>
    <name type="synonym">Ascidia intestinalis</name>
    <dbReference type="NCBI Taxonomy" id="7719"/>
    <lineage>
        <taxon>Eukaryota</taxon>
        <taxon>Metazoa</taxon>
        <taxon>Chordata</taxon>
        <taxon>Tunicata</taxon>
        <taxon>Ascidiacea</taxon>
        <taxon>Phlebobranchia</taxon>
        <taxon>Cionidae</taxon>
        <taxon>Ciona</taxon>
    </lineage>
</organism>
<feature type="domain" description="Caspase family p10" evidence="6">
    <location>
        <begin position="282"/>
        <end position="376"/>
    </location>
</feature>
<keyword evidence="4" id="KW-0378">Hydrolase</keyword>
<dbReference type="InterPro" id="IPR002398">
    <property type="entry name" value="Pept_C14"/>
</dbReference>
<keyword evidence="2" id="KW-0645">Protease</keyword>
<evidence type="ECO:0000256" key="5">
    <source>
        <dbReference type="RuleBase" id="RU003971"/>
    </source>
</evidence>
<dbReference type="GO" id="GO:0004197">
    <property type="term" value="F:cysteine-type endopeptidase activity"/>
    <property type="evidence" value="ECO:0000318"/>
    <property type="project" value="GO_Central"/>
</dbReference>
<sequence length="390" mass="43606">MRQLGRHDVVEIIQNFQLHANQQQDVTLTHEIVRELAERSNSSTPFVENVDATYVSVPRTESPVPASISSSYLGNMALGDQSDPISEDICSFQGNNVQVLESDDMSYVTHFSKVGVYTVRSKEPKGHVLILNNYEGFAWGPDHDRKGAKRDGELMKQLWEGFQCKVIVKENRTAGAMFKFLNDFSRSSFHQSCDFCAVVIMSHGGLVDNRDVFYGVDCRTIAANDVLALFKNTHSKYLIGRPKLIFFQCCRGGSSSRGVPFVDAADAVNRLLPPSDQTDGIDKTTLPHMSDILVAYSTLEGDMSFRNEATGSWFINAIATVFSKKARTEHVVDMLTEVGRGVSHRAANTPDNMATHRCKEMSEYKSTLRNKLYLFPGFPKAEEEDNSLFM</sequence>
<dbReference type="InterPro" id="IPR015917">
    <property type="entry name" value="Pept_C14A"/>
</dbReference>
<dbReference type="Gene3D" id="3.30.70.1470">
    <property type="entry name" value="Caspase-like"/>
    <property type="match status" value="1"/>
</dbReference>
<dbReference type="Ensembl" id="ENSCINT00000002830.3">
    <property type="protein sequence ID" value="ENSCINP00000002830.3"/>
    <property type="gene ID" value="ENSCING00000001445.3"/>
</dbReference>
<keyword evidence="9" id="KW-1185">Reference proteome</keyword>
<evidence type="ECO:0000259" key="6">
    <source>
        <dbReference type="PROSITE" id="PS50207"/>
    </source>
</evidence>
<dbReference type="PROSITE" id="PS50208">
    <property type="entry name" value="CASPASE_P20"/>
    <property type="match status" value="1"/>
</dbReference>
<dbReference type="AlphaFoldDB" id="F6W768"/>
<dbReference type="Proteomes" id="UP000008144">
    <property type="component" value="Chromosome 7"/>
</dbReference>
<evidence type="ECO:0000256" key="1">
    <source>
        <dbReference type="ARBA" id="ARBA00010134"/>
    </source>
</evidence>
<feature type="domain" description="Caspase family p20" evidence="7">
    <location>
        <begin position="124"/>
        <end position="254"/>
    </location>
</feature>
<reference evidence="8" key="4">
    <citation type="submission" date="2025-09" db="UniProtKB">
        <authorList>
            <consortium name="Ensembl"/>
        </authorList>
    </citation>
    <scope>IDENTIFICATION</scope>
</reference>
<dbReference type="PANTHER" id="PTHR47901">
    <property type="entry name" value="CASPASE RECRUITMENT DOMAIN-CONTAINING PROTEIN 18"/>
    <property type="match status" value="1"/>
</dbReference>
<evidence type="ECO:0000256" key="4">
    <source>
        <dbReference type="ARBA" id="ARBA00022801"/>
    </source>
</evidence>
<dbReference type="GeneTree" id="ENSGT00940000169659"/>
<dbReference type="SMART" id="SM00115">
    <property type="entry name" value="CASc"/>
    <property type="match status" value="1"/>
</dbReference>
<evidence type="ECO:0000256" key="3">
    <source>
        <dbReference type="ARBA" id="ARBA00022703"/>
    </source>
</evidence>
<dbReference type="PROSITE" id="PS50207">
    <property type="entry name" value="CASPASE_P10"/>
    <property type="match status" value="1"/>
</dbReference>
<evidence type="ECO:0000313" key="9">
    <source>
        <dbReference type="Proteomes" id="UP000008144"/>
    </source>
</evidence>
<dbReference type="GO" id="GO:0006915">
    <property type="term" value="P:apoptotic process"/>
    <property type="evidence" value="ECO:0000318"/>
    <property type="project" value="GO_Central"/>
</dbReference>
<dbReference type="EMBL" id="EAAA01002499">
    <property type="status" value="NOT_ANNOTATED_CDS"/>
    <property type="molecule type" value="Genomic_DNA"/>
</dbReference>
<comment type="similarity">
    <text evidence="1 5">Belongs to the peptidase C14A family.</text>
</comment>
<dbReference type="OMA" id="MATHRCK"/>
<dbReference type="STRING" id="7719.ENSCINP00000002830"/>
<reference evidence="8" key="3">
    <citation type="submission" date="2025-08" db="UniProtKB">
        <authorList>
            <consortium name="Ensembl"/>
        </authorList>
    </citation>
    <scope>IDENTIFICATION</scope>
</reference>
<dbReference type="GO" id="GO:0043525">
    <property type="term" value="P:positive regulation of neuron apoptotic process"/>
    <property type="evidence" value="ECO:0000318"/>
    <property type="project" value="GO_Central"/>
</dbReference>
<dbReference type="GO" id="GO:0006508">
    <property type="term" value="P:proteolysis"/>
    <property type="evidence" value="ECO:0007669"/>
    <property type="project" value="UniProtKB-KW"/>
</dbReference>
<dbReference type="Gene3D" id="3.40.50.1460">
    <property type="match status" value="1"/>
</dbReference>
<evidence type="ECO:0000256" key="2">
    <source>
        <dbReference type="ARBA" id="ARBA00022670"/>
    </source>
</evidence>
<protein>
    <recommendedName>
        <fullName evidence="10">Caspase family p20 domain-containing protein</fullName>
    </recommendedName>
</protein>